<dbReference type="Proteomes" id="UP001273166">
    <property type="component" value="Unassembled WGS sequence"/>
</dbReference>
<dbReference type="EMBL" id="JAUDZG010000006">
    <property type="protein sequence ID" value="KAK3302998.1"/>
    <property type="molecule type" value="Genomic_DNA"/>
</dbReference>
<name>A0AAJ0GN14_9PEZI</name>
<accession>A0AAJ0GN14</accession>
<evidence type="ECO:0000256" key="1">
    <source>
        <dbReference type="SAM" id="MobiDB-lite"/>
    </source>
</evidence>
<sequence>MTALQRAIAQNARQAEEDDDNAVQRLARARQRQMREEKLRWVEEEDKMARRAEHKARITIPVIVTPDGPISAEDLQQLGGMDAVPETLKATLIREHAERPVTICYVSGEEMERPEENANIKYYMDQSLLRI</sequence>
<dbReference type="AlphaFoldDB" id="A0AAJ0GN14"/>
<reference evidence="2" key="1">
    <citation type="journal article" date="2023" name="Mol. Phylogenet. Evol.">
        <title>Genome-scale phylogeny and comparative genomics of the fungal order Sordariales.</title>
        <authorList>
            <person name="Hensen N."/>
            <person name="Bonometti L."/>
            <person name="Westerberg I."/>
            <person name="Brannstrom I.O."/>
            <person name="Guillou S."/>
            <person name="Cros-Aarteil S."/>
            <person name="Calhoun S."/>
            <person name="Haridas S."/>
            <person name="Kuo A."/>
            <person name="Mondo S."/>
            <person name="Pangilinan J."/>
            <person name="Riley R."/>
            <person name="LaButti K."/>
            <person name="Andreopoulos B."/>
            <person name="Lipzen A."/>
            <person name="Chen C."/>
            <person name="Yan M."/>
            <person name="Daum C."/>
            <person name="Ng V."/>
            <person name="Clum A."/>
            <person name="Steindorff A."/>
            <person name="Ohm R.A."/>
            <person name="Martin F."/>
            <person name="Silar P."/>
            <person name="Natvig D.O."/>
            <person name="Lalanne C."/>
            <person name="Gautier V."/>
            <person name="Ament-Velasquez S.L."/>
            <person name="Kruys A."/>
            <person name="Hutchinson M.I."/>
            <person name="Powell A.J."/>
            <person name="Barry K."/>
            <person name="Miller A.N."/>
            <person name="Grigoriev I.V."/>
            <person name="Debuchy R."/>
            <person name="Gladieux P."/>
            <person name="Hiltunen Thoren M."/>
            <person name="Johannesson H."/>
        </authorList>
    </citation>
    <scope>NUCLEOTIDE SEQUENCE</scope>
    <source>
        <strain evidence="2">CBS 333.67</strain>
    </source>
</reference>
<reference evidence="2" key="2">
    <citation type="submission" date="2023-06" db="EMBL/GenBank/DDBJ databases">
        <authorList>
            <consortium name="Lawrence Berkeley National Laboratory"/>
            <person name="Mondo S.J."/>
            <person name="Hensen N."/>
            <person name="Bonometti L."/>
            <person name="Westerberg I."/>
            <person name="Brannstrom I.O."/>
            <person name="Guillou S."/>
            <person name="Cros-Aarteil S."/>
            <person name="Calhoun S."/>
            <person name="Haridas S."/>
            <person name="Kuo A."/>
            <person name="Pangilinan J."/>
            <person name="Riley R."/>
            <person name="Labutti K."/>
            <person name="Andreopoulos B."/>
            <person name="Lipzen A."/>
            <person name="Chen C."/>
            <person name="Yanf M."/>
            <person name="Daum C."/>
            <person name="Ng V."/>
            <person name="Clum A."/>
            <person name="Steindorff A."/>
            <person name="Ohm R."/>
            <person name="Martin F."/>
            <person name="Silar P."/>
            <person name="Natvig D."/>
            <person name="Lalanne C."/>
            <person name="Gautier V."/>
            <person name="Ament-Velasquez S.L."/>
            <person name="Kruys A."/>
            <person name="Hutchinson M.I."/>
            <person name="Powell A.J."/>
            <person name="Barry K."/>
            <person name="Miller A.N."/>
            <person name="Grigoriev I.V."/>
            <person name="Debuchy R."/>
            <person name="Gladieux P."/>
            <person name="Thoren M.H."/>
            <person name="Johannesson H."/>
        </authorList>
    </citation>
    <scope>NUCLEOTIDE SEQUENCE</scope>
    <source>
        <strain evidence="2">CBS 333.67</strain>
    </source>
</reference>
<gene>
    <name evidence="2" type="ORF">B0T15DRAFT_261022</name>
</gene>
<dbReference type="GeneID" id="87882157"/>
<feature type="region of interest" description="Disordered" evidence="1">
    <location>
        <begin position="1"/>
        <end position="22"/>
    </location>
</feature>
<evidence type="ECO:0000313" key="3">
    <source>
        <dbReference type="Proteomes" id="UP001273166"/>
    </source>
</evidence>
<protein>
    <submittedName>
        <fullName evidence="2">Uncharacterized protein</fullName>
    </submittedName>
</protein>
<proteinExistence type="predicted"/>
<comment type="caution">
    <text evidence="2">The sequence shown here is derived from an EMBL/GenBank/DDBJ whole genome shotgun (WGS) entry which is preliminary data.</text>
</comment>
<organism evidence="2 3">
    <name type="scientific">Chaetomium strumarium</name>
    <dbReference type="NCBI Taxonomy" id="1170767"/>
    <lineage>
        <taxon>Eukaryota</taxon>
        <taxon>Fungi</taxon>
        <taxon>Dikarya</taxon>
        <taxon>Ascomycota</taxon>
        <taxon>Pezizomycotina</taxon>
        <taxon>Sordariomycetes</taxon>
        <taxon>Sordariomycetidae</taxon>
        <taxon>Sordariales</taxon>
        <taxon>Chaetomiaceae</taxon>
        <taxon>Chaetomium</taxon>
    </lineage>
</organism>
<evidence type="ECO:0000313" key="2">
    <source>
        <dbReference type="EMBL" id="KAK3302998.1"/>
    </source>
</evidence>
<dbReference type="RefSeq" id="XP_062718778.1">
    <property type="nucleotide sequence ID" value="XM_062863328.1"/>
</dbReference>
<keyword evidence="3" id="KW-1185">Reference proteome</keyword>